<organism evidence="7 8">
    <name type="scientific">Desulfopila aestuarii DSM 18488</name>
    <dbReference type="NCBI Taxonomy" id="1121416"/>
    <lineage>
        <taxon>Bacteria</taxon>
        <taxon>Pseudomonadati</taxon>
        <taxon>Thermodesulfobacteriota</taxon>
        <taxon>Desulfobulbia</taxon>
        <taxon>Desulfobulbales</taxon>
        <taxon>Desulfocapsaceae</taxon>
        <taxon>Desulfopila</taxon>
    </lineage>
</organism>
<evidence type="ECO:0000313" key="8">
    <source>
        <dbReference type="Proteomes" id="UP000184603"/>
    </source>
</evidence>
<dbReference type="InterPro" id="IPR039538">
    <property type="entry name" value="BetI_C"/>
</dbReference>
<dbReference type="AlphaFoldDB" id="A0A1M7YIH1"/>
<dbReference type="InterPro" id="IPR036271">
    <property type="entry name" value="Tet_transcr_reg_TetR-rel_C_sf"/>
</dbReference>
<dbReference type="PANTHER" id="PTHR30055">
    <property type="entry name" value="HTH-TYPE TRANSCRIPTIONAL REGULATOR RUTR"/>
    <property type="match status" value="1"/>
</dbReference>
<dbReference type="PROSITE" id="PS50977">
    <property type="entry name" value="HTH_TETR_2"/>
    <property type="match status" value="1"/>
</dbReference>
<dbReference type="Pfam" id="PF13977">
    <property type="entry name" value="TetR_C_6"/>
    <property type="match status" value="1"/>
</dbReference>
<keyword evidence="4" id="KW-0804">Transcription</keyword>
<dbReference type="EMBL" id="FRFE01000035">
    <property type="protein sequence ID" value="SHO52401.1"/>
    <property type="molecule type" value="Genomic_DNA"/>
</dbReference>
<protein>
    <submittedName>
        <fullName evidence="7">Transcriptional regulator, TetR family</fullName>
    </submittedName>
</protein>
<dbReference type="RefSeq" id="WP_073615985.1">
    <property type="nucleotide sequence ID" value="NZ_FRFE01000035.1"/>
</dbReference>
<evidence type="ECO:0000256" key="5">
    <source>
        <dbReference type="PROSITE-ProRule" id="PRU00335"/>
    </source>
</evidence>
<dbReference type="Proteomes" id="UP000184603">
    <property type="component" value="Unassembled WGS sequence"/>
</dbReference>
<evidence type="ECO:0000256" key="3">
    <source>
        <dbReference type="ARBA" id="ARBA00023125"/>
    </source>
</evidence>
<dbReference type="GO" id="GO:0000976">
    <property type="term" value="F:transcription cis-regulatory region binding"/>
    <property type="evidence" value="ECO:0007669"/>
    <property type="project" value="TreeGrafter"/>
</dbReference>
<dbReference type="GO" id="GO:0003700">
    <property type="term" value="F:DNA-binding transcription factor activity"/>
    <property type="evidence" value="ECO:0007669"/>
    <property type="project" value="TreeGrafter"/>
</dbReference>
<feature type="domain" description="HTH tetR-type" evidence="6">
    <location>
        <begin position="13"/>
        <end position="73"/>
    </location>
</feature>
<dbReference type="InterPro" id="IPR009057">
    <property type="entry name" value="Homeodomain-like_sf"/>
</dbReference>
<keyword evidence="8" id="KW-1185">Reference proteome</keyword>
<dbReference type="OrthoDB" id="9816296at2"/>
<keyword evidence="2" id="KW-0805">Transcription regulation</keyword>
<dbReference type="InterPro" id="IPR050109">
    <property type="entry name" value="HTH-type_TetR-like_transc_reg"/>
</dbReference>
<evidence type="ECO:0000313" key="7">
    <source>
        <dbReference type="EMBL" id="SHO52401.1"/>
    </source>
</evidence>
<dbReference type="Gene3D" id="1.10.357.10">
    <property type="entry name" value="Tetracycline Repressor, domain 2"/>
    <property type="match status" value="1"/>
</dbReference>
<dbReference type="PRINTS" id="PR00455">
    <property type="entry name" value="HTHTETR"/>
</dbReference>
<sequence length="208" mass="23412">MYAEPLTRHEQKQQTRQKLLDATIEIIANEGFEGVTLAKVAERTGLSRGICNFHFRTKDQLLIEAFQVLYQEYEQAWKSAIGDESLAPELRLKNLIITLLTPPIADKEKIAVWLAFWGVTPHRRTYINICTAGDCLYEEAIESILILLSGGKEEVNGMSLRTIAVSLTAMIDGSCLQYLIASGRFSPDDAIKACFSFLGVFFPQFRMD</sequence>
<keyword evidence="1" id="KW-0678">Repressor</keyword>
<dbReference type="InterPro" id="IPR001647">
    <property type="entry name" value="HTH_TetR"/>
</dbReference>
<dbReference type="SUPFAM" id="SSF48498">
    <property type="entry name" value="Tetracyclin repressor-like, C-terminal domain"/>
    <property type="match status" value="1"/>
</dbReference>
<dbReference type="SUPFAM" id="SSF46689">
    <property type="entry name" value="Homeodomain-like"/>
    <property type="match status" value="1"/>
</dbReference>
<gene>
    <name evidence="7" type="ORF">SAMN02745220_04550</name>
</gene>
<keyword evidence="3 5" id="KW-0238">DNA-binding</keyword>
<name>A0A1M7YIH1_9BACT</name>
<dbReference type="PANTHER" id="PTHR30055:SF234">
    <property type="entry name" value="HTH-TYPE TRANSCRIPTIONAL REGULATOR BETI"/>
    <property type="match status" value="1"/>
</dbReference>
<feature type="DNA-binding region" description="H-T-H motif" evidence="5">
    <location>
        <begin position="36"/>
        <end position="55"/>
    </location>
</feature>
<evidence type="ECO:0000259" key="6">
    <source>
        <dbReference type="PROSITE" id="PS50977"/>
    </source>
</evidence>
<reference evidence="7 8" key="1">
    <citation type="submission" date="2016-12" db="EMBL/GenBank/DDBJ databases">
        <authorList>
            <person name="Song W.-J."/>
            <person name="Kurnit D.M."/>
        </authorList>
    </citation>
    <scope>NUCLEOTIDE SEQUENCE [LARGE SCALE GENOMIC DNA]</scope>
    <source>
        <strain evidence="7 8">DSM 18488</strain>
    </source>
</reference>
<proteinExistence type="predicted"/>
<evidence type="ECO:0000256" key="2">
    <source>
        <dbReference type="ARBA" id="ARBA00023015"/>
    </source>
</evidence>
<dbReference type="Pfam" id="PF00440">
    <property type="entry name" value="TetR_N"/>
    <property type="match status" value="1"/>
</dbReference>
<accession>A0A1M7YIH1</accession>
<evidence type="ECO:0000256" key="4">
    <source>
        <dbReference type="ARBA" id="ARBA00023163"/>
    </source>
</evidence>
<dbReference type="STRING" id="1121416.SAMN02745220_04550"/>
<evidence type="ECO:0000256" key="1">
    <source>
        <dbReference type="ARBA" id="ARBA00022491"/>
    </source>
</evidence>